<feature type="domain" description="HAMP" evidence="7">
    <location>
        <begin position="260"/>
        <end position="298"/>
    </location>
</feature>
<evidence type="ECO:0000256" key="3">
    <source>
        <dbReference type="PROSITE-ProRule" id="PRU00284"/>
    </source>
</evidence>
<proteinExistence type="inferred from homology"/>
<sequence length="575" mass="61634">MKFSIGSKLWTSFIAILIVLMAVGATSYLSTLKLMDTAQWVDHTQQVQARLAELLVRLLDAETGQRGYLVTGEVRYLAPYQAALRQIDGSMRELKELTADNATQQRRLDQLAPLIADKLSELKETIDLRTNKGFDAARQVVLTDKGKKAMDEIRALVADMTGDEQALAKRRNAEAAASAQNTIASIIGGIAIAAGLVLGFGLFLNRHIGRPLEEIAERAARIAAGEIVVKPISRPRSDEVGMLEERFHRMAESLQEKVAAAKRISQGDLTVEVTRNSDEDALGTAFATMVKSLRDLNRQIGEGVDMLATSASGILAGTTQMAAGASETASAMTETATTVEEVKLTATLAAQHAKRVAEAAQQASQVSQTGRRAVEESAEGMQKIREQIEQIAESIMQMAEQSQAIGEIIATVNDLSEQSNLLAVNASIEAARAGEYGKGFGVVAQEMKSLAEQSKQATAQVRSILGDIQKATSGAVLAMEQGSKAVETGVKQSKQAGEAIRQLTETIAESAQAASQIAVSAQQQMAGMNQLALATENIKVATAQNLESTRQNEITAHNLHGLGQQLKEIVGRYRL</sequence>
<dbReference type="GO" id="GO:0007165">
    <property type="term" value="P:signal transduction"/>
    <property type="evidence" value="ECO:0007669"/>
    <property type="project" value="UniProtKB-KW"/>
</dbReference>
<dbReference type="Pfam" id="PF05227">
    <property type="entry name" value="CHASE3"/>
    <property type="match status" value="1"/>
</dbReference>
<dbReference type="GO" id="GO:0016020">
    <property type="term" value="C:membrane"/>
    <property type="evidence" value="ECO:0007669"/>
    <property type="project" value="InterPro"/>
</dbReference>
<dbReference type="Gene3D" id="6.10.340.10">
    <property type="match status" value="1"/>
</dbReference>
<evidence type="ECO:0000259" key="7">
    <source>
        <dbReference type="PROSITE" id="PS50885"/>
    </source>
</evidence>
<keyword evidence="5" id="KW-0812">Transmembrane</keyword>
<dbReference type="Pfam" id="PF00015">
    <property type="entry name" value="MCPsignal"/>
    <property type="match status" value="1"/>
</dbReference>
<dbReference type="PROSITE" id="PS50111">
    <property type="entry name" value="CHEMOTAXIS_TRANSDUC_2"/>
    <property type="match status" value="1"/>
</dbReference>
<comment type="caution">
    <text evidence="8">The sequence shown here is derived from an EMBL/GenBank/DDBJ whole genome shotgun (WGS) entry which is preliminary data.</text>
</comment>
<keyword evidence="9" id="KW-1185">Reference proteome</keyword>
<dbReference type="OrthoDB" id="2489132at2"/>
<feature type="domain" description="Methyl-accepting transducer" evidence="6">
    <location>
        <begin position="303"/>
        <end position="539"/>
    </location>
</feature>
<accession>A0A494X6W6</accession>
<dbReference type="EMBL" id="RBZV01000007">
    <property type="protein sequence ID" value="RKP46455.1"/>
    <property type="molecule type" value="Genomic_DNA"/>
</dbReference>
<dbReference type="Gene3D" id="1.10.287.950">
    <property type="entry name" value="Methyl-accepting chemotaxis protein"/>
    <property type="match status" value="1"/>
</dbReference>
<evidence type="ECO:0000313" key="9">
    <source>
        <dbReference type="Proteomes" id="UP000280434"/>
    </source>
</evidence>
<protein>
    <submittedName>
        <fullName evidence="8">HAMP domain-containing protein</fullName>
    </submittedName>
</protein>
<dbReference type="CDD" id="cd19410">
    <property type="entry name" value="HK9-like_sensor"/>
    <property type="match status" value="1"/>
</dbReference>
<dbReference type="Pfam" id="PF00672">
    <property type="entry name" value="HAMP"/>
    <property type="match status" value="1"/>
</dbReference>
<dbReference type="AlphaFoldDB" id="A0A494X6W6"/>
<dbReference type="InterPro" id="IPR007891">
    <property type="entry name" value="CHASE3"/>
</dbReference>
<dbReference type="PANTHER" id="PTHR32089:SF112">
    <property type="entry name" value="LYSOZYME-LIKE PROTEIN-RELATED"/>
    <property type="match status" value="1"/>
</dbReference>
<evidence type="ECO:0000313" key="8">
    <source>
        <dbReference type="EMBL" id="RKP46455.1"/>
    </source>
</evidence>
<gene>
    <name evidence="8" type="ORF">D7S89_17680</name>
</gene>
<organism evidence="8 9">
    <name type="scientific">Trinickia fusca</name>
    <dbReference type="NCBI Taxonomy" id="2419777"/>
    <lineage>
        <taxon>Bacteria</taxon>
        <taxon>Pseudomonadati</taxon>
        <taxon>Pseudomonadota</taxon>
        <taxon>Betaproteobacteria</taxon>
        <taxon>Burkholderiales</taxon>
        <taxon>Burkholderiaceae</taxon>
        <taxon>Trinickia</taxon>
    </lineage>
</organism>
<evidence type="ECO:0000259" key="6">
    <source>
        <dbReference type="PROSITE" id="PS50111"/>
    </source>
</evidence>
<dbReference type="PROSITE" id="PS50885">
    <property type="entry name" value="HAMP"/>
    <property type="match status" value="2"/>
</dbReference>
<feature type="coiled-coil region" evidence="4">
    <location>
        <begin position="80"/>
        <end position="107"/>
    </location>
</feature>
<feature type="transmembrane region" description="Helical" evidence="5">
    <location>
        <begin position="183"/>
        <end position="204"/>
    </location>
</feature>
<dbReference type="SMART" id="SM00304">
    <property type="entry name" value="HAMP"/>
    <property type="match status" value="1"/>
</dbReference>
<dbReference type="InterPro" id="IPR003660">
    <property type="entry name" value="HAMP_dom"/>
</dbReference>
<evidence type="ECO:0000256" key="4">
    <source>
        <dbReference type="SAM" id="Coils"/>
    </source>
</evidence>
<dbReference type="SUPFAM" id="SSF158472">
    <property type="entry name" value="HAMP domain-like"/>
    <property type="match status" value="1"/>
</dbReference>
<comment type="similarity">
    <text evidence="2">Belongs to the methyl-accepting chemotaxis (MCP) protein family.</text>
</comment>
<keyword evidence="1 3" id="KW-0807">Transducer</keyword>
<dbReference type="InterPro" id="IPR004089">
    <property type="entry name" value="MCPsignal_dom"/>
</dbReference>
<evidence type="ECO:0000256" key="1">
    <source>
        <dbReference type="ARBA" id="ARBA00023224"/>
    </source>
</evidence>
<dbReference type="SMART" id="SM00283">
    <property type="entry name" value="MA"/>
    <property type="match status" value="1"/>
</dbReference>
<name>A0A494X6W6_9BURK</name>
<dbReference type="RefSeq" id="WP_121279306.1">
    <property type="nucleotide sequence ID" value="NZ_RBZV01000007.1"/>
</dbReference>
<keyword evidence="4" id="KW-0175">Coiled coil</keyword>
<dbReference type="PANTHER" id="PTHR32089">
    <property type="entry name" value="METHYL-ACCEPTING CHEMOTAXIS PROTEIN MCPB"/>
    <property type="match status" value="1"/>
</dbReference>
<dbReference type="SUPFAM" id="SSF58104">
    <property type="entry name" value="Methyl-accepting chemotaxis protein (MCP) signaling domain"/>
    <property type="match status" value="1"/>
</dbReference>
<evidence type="ECO:0000256" key="5">
    <source>
        <dbReference type="SAM" id="Phobius"/>
    </source>
</evidence>
<feature type="domain" description="HAMP" evidence="7">
    <location>
        <begin position="206"/>
        <end position="259"/>
    </location>
</feature>
<keyword evidence="5" id="KW-0472">Membrane</keyword>
<dbReference type="Proteomes" id="UP000280434">
    <property type="component" value="Unassembled WGS sequence"/>
</dbReference>
<dbReference type="CDD" id="cd06225">
    <property type="entry name" value="HAMP"/>
    <property type="match status" value="1"/>
</dbReference>
<reference evidence="8 9" key="1">
    <citation type="submission" date="2018-10" db="EMBL/GenBank/DDBJ databases">
        <title>Paraburkholderia sp. 7MK8-2, isolated from soil.</title>
        <authorList>
            <person name="Gao Z.-H."/>
            <person name="Qiu L.-H."/>
        </authorList>
    </citation>
    <scope>NUCLEOTIDE SEQUENCE [LARGE SCALE GENOMIC DNA]</scope>
    <source>
        <strain evidence="8 9">7MK8-2</strain>
    </source>
</reference>
<evidence type="ECO:0000256" key="2">
    <source>
        <dbReference type="ARBA" id="ARBA00029447"/>
    </source>
</evidence>
<keyword evidence="5" id="KW-1133">Transmembrane helix</keyword>